<protein>
    <submittedName>
        <fullName evidence="3">Thiopeptide-type bacteriocin biosynthesis protein</fullName>
    </submittedName>
</protein>
<name>A0ABS4E7Z2_9FIRM</name>
<keyword evidence="4" id="KW-1185">Reference proteome</keyword>
<feature type="domain" description="Thiopeptide-type bacteriocin biosynthesis" evidence="2">
    <location>
        <begin position="729"/>
        <end position="981"/>
    </location>
</feature>
<feature type="domain" description="Lantibiotic dehydratase N-terminal" evidence="1">
    <location>
        <begin position="10"/>
        <end position="648"/>
    </location>
</feature>
<dbReference type="InterPro" id="IPR023809">
    <property type="entry name" value="Thiopep_bacteriocin_synth_dom"/>
</dbReference>
<dbReference type="InterPro" id="IPR006827">
    <property type="entry name" value="Lant_deHydtase_N"/>
</dbReference>
<evidence type="ECO:0000313" key="3">
    <source>
        <dbReference type="EMBL" id="MBP1854046.1"/>
    </source>
</evidence>
<proteinExistence type="predicted"/>
<dbReference type="Pfam" id="PF14028">
    <property type="entry name" value="Lant_dehydr_C"/>
    <property type="match status" value="1"/>
</dbReference>
<evidence type="ECO:0000313" key="4">
    <source>
        <dbReference type="Proteomes" id="UP000767291"/>
    </source>
</evidence>
<dbReference type="RefSeq" id="WP_209455631.1">
    <property type="nucleotide sequence ID" value="NZ_BAAACS010000017.1"/>
</dbReference>
<dbReference type="Pfam" id="PF04738">
    <property type="entry name" value="Lant_dehydr_N"/>
    <property type="match status" value="1"/>
</dbReference>
<evidence type="ECO:0000259" key="1">
    <source>
        <dbReference type="Pfam" id="PF04738"/>
    </source>
</evidence>
<dbReference type="NCBIfam" id="TIGR03891">
    <property type="entry name" value="thiopep_ocin"/>
    <property type="match status" value="1"/>
</dbReference>
<reference evidence="3 4" key="1">
    <citation type="submission" date="2021-03" db="EMBL/GenBank/DDBJ databases">
        <title>Genomic Encyclopedia of Type Strains, Phase IV (KMG-IV): sequencing the most valuable type-strain genomes for metagenomic binning, comparative biology and taxonomic classification.</title>
        <authorList>
            <person name="Goeker M."/>
        </authorList>
    </citation>
    <scope>NUCLEOTIDE SEQUENCE [LARGE SCALE GENOMIC DNA]</scope>
    <source>
        <strain evidence="3 4">DSM 1289</strain>
    </source>
</reference>
<organism evidence="3 4">
    <name type="scientific">Metaclostridioides mangenotii</name>
    <dbReference type="NCBI Taxonomy" id="1540"/>
    <lineage>
        <taxon>Bacteria</taxon>
        <taxon>Bacillati</taxon>
        <taxon>Bacillota</taxon>
        <taxon>Clostridia</taxon>
        <taxon>Peptostreptococcales</taxon>
        <taxon>Peptostreptococcaceae</taxon>
        <taxon>Metaclostridioides</taxon>
    </lineage>
</organism>
<dbReference type="Proteomes" id="UP000767291">
    <property type="component" value="Unassembled WGS sequence"/>
</dbReference>
<accession>A0ABS4E7Z2</accession>
<gene>
    <name evidence="3" type="ORF">J2Z43_000436</name>
</gene>
<comment type="caution">
    <text evidence="3">The sequence shown here is derived from an EMBL/GenBank/DDBJ whole genome shotgun (WGS) entry which is preliminary data.</text>
</comment>
<sequence length="994" mass="117821">MKDKGIYNQVKNMLMVSSENMFNMLLNIENGKVKYNDTFESSLIKYLIRASTRATPFGLCAGVGIGSFGKKTSLCMNDTESLVEVKVDNKWICNVTYQLENNKDILDKLSLKFNNNTYMSGNRLKNSQISLHGADSKNRFSEYSIKNTHLINIIREYTRNYRSYKEVINYIKEEYPGVDNLLVENTVKDLIDNEFLITNLKQAPYCKDTLNHIIFTLNSLGLNEYSKKYEDINRLIYEIKKTLSANNISTTIELDSVYCELINKMSSIFKADNYIYINKGIRLSNSNLDVSIRNDLNNFINKFSNILYNENSYQEEFCEKVTEKYGYNTLIPLTDIIDTNKLNILNTIENINSDNIDEREKKIKNIIEFKILQSISMSKDEVKLTEDDFKEAVDKDKFQTIETVESFDLNVIIKKLNSDNYEYFITNNPGSDRATSIYNRFYDVLKYEDKYINILNKLKNKDTDYQSENNCFYAEIRELLSDSRTINVRNDIKINNKCLSFSLGGDDNDSELFMEDLYVIINEDNKVNVVHAISGKKIIFIKNDMLNENGHSKLANLLYSITNSKYNTLNRLYFLFNNKYIFTPRIKFENVVIKPKQWKIYKEMFSDIKDYDLFLEEFCSIKNIFKIDKYVYLTESDNRLLIDLENKIFYEYLFKQIKRSSHIILEEFEFNSNKELLLEDKVKNRYMSEYSLSFFKKEEVKNTDKFNNTYKESIVTDSKFFILPFEKNWLYYKLYGVDGRENEVIYNIEELFKLIEKSSIKFFIRYIDEGGKNLRIRLKFDNNEDLMNVLMLINDYIYKLKNEGMIYTATIETYLPEISRYGGINLMNEIERFFTADSEFVMELLKKVDLYDSSDVEFYYFLGIISILKVFYTSDDEIVVALEKYTDNSKWRNEFKTSRQRYLDFSEILFYNDPIKIEKINYLIPLLEKRNTILKEIKNKLISDNNITSIDSIIFSITHMFCNRFKGNPLEEEKMTHLIRHSIRELNNRKRHYK</sequence>
<evidence type="ECO:0000259" key="2">
    <source>
        <dbReference type="Pfam" id="PF14028"/>
    </source>
</evidence>
<dbReference type="EMBL" id="JAGGJX010000001">
    <property type="protein sequence ID" value="MBP1854046.1"/>
    <property type="molecule type" value="Genomic_DNA"/>
</dbReference>